<comment type="caution">
    <text evidence="5">The sequence shown here is derived from an EMBL/GenBank/DDBJ whole genome shotgun (WGS) entry which is preliminary data.</text>
</comment>
<dbReference type="PANTHER" id="PTHR43191">
    <property type="entry name" value="RRNA METHYLTRANSFERASE 3"/>
    <property type="match status" value="1"/>
</dbReference>
<dbReference type="SUPFAM" id="SSF55315">
    <property type="entry name" value="L30e-like"/>
    <property type="match status" value="1"/>
</dbReference>
<dbReference type="InterPro" id="IPR051259">
    <property type="entry name" value="rRNA_Methyltransferase"/>
</dbReference>
<keyword evidence="2 5" id="KW-0489">Methyltransferase</keyword>
<dbReference type="GO" id="GO:0008173">
    <property type="term" value="F:RNA methyltransferase activity"/>
    <property type="evidence" value="ECO:0007669"/>
    <property type="project" value="InterPro"/>
</dbReference>
<dbReference type="CDD" id="cd18095">
    <property type="entry name" value="SpoU-like_rRNA-MTase"/>
    <property type="match status" value="1"/>
</dbReference>
<dbReference type="InterPro" id="IPR029064">
    <property type="entry name" value="Ribosomal_eL30-like_sf"/>
</dbReference>
<comment type="similarity">
    <text evidence="1">Belongs to the class IV-like SAM-binding methyltransferase superfamily. RNA methyltransferase TrmH family.</text>
</comment>
<keyword evidence="3 5" id="KW-0808">Transferase</keyword>
<dbReference type="SMART" id="SM00967">
    <property type="entry name" value="SpoU_sub_bind"/>
    <property type="match status" value="1"/>
</dbReference>
<dbReference type="InterPro" id="IPR029026">
    <property type="entry name" value="tRNA_m1G_MTases_N"/>
</dbReference>
<dbReference type="PANTHER" id="PTHR43191:SF2">
    <property type="entry name" value="RRNA METHYLTRANSFERASE 3, MITOCHONDRIAL"/>
    <property type="match status" value="1"/>
</dbReference>
<dbReference type="Pfam" id="PF00588">
    <property type="entry name" value="SpoU_methylase"/>
    <property type="match status" value="1"/>
</dbReference>
<evidence type="ECO:0000256" key="1">
    <source>
        <dbReference type="ARBA" id="ARBA00007228"/>
    </source>
</evidence>
<evidence type="ECO:0000313" key="5">
    <source>
        <dbReference type="EMBL" id="PTQ90326.1"/>
    </source>
</evidence>
<keyword evidence="6" id="KW-1185">Reference proteome</keyword>
<dbReference type="InterPro" id="IPR013123">
    <property type="entry name" value="SpoU_subst-bd"/>
</dbReference>
<evidence type="ECO:0000256" key="2">
    <source>
        <dbReference type="ARBA" id="ARBA00022603"/>
    </source>
</evidence>
<dbReference type="InterPro" id="IPR001537">
    <property type="entry name" value="SpoU_MeTrfase"/>
</dbReference>
<name>A0A2T5J1K7_9GAMM</name>
<dbReference type="GO" id="GO:0003723">
    <property type="term" value="F:RNA binding"/>
    <property type="evidence" value="ECO:0007669"/>
    <property type="project" value="InterPro"/>
</dbReference>
<dbReference type="Gene3D" id="3.30.1330.30">
    <property type="match status" value="1"/>
</dbReference>
<dbReference type="AlphaFoldDB" id="A0A2T5J1K7"/>
<dbReference type="Pfam" id="PF22435">
    <property type="entry name" value="MRM3-like_sub_bind"/>
    <property type="match status" value="1"/>
</dbReference>
<evidence type="ECO:0000256" key="3">
    <source>
        <dbReference type="ARBA" id="ARBA00022679"/>
    </source>
</evidence>
<dbReference type="InterPro" id="IPR053888">
    <property type="entry name" value="MRM3-like_sub_bind"/>
</dbReference>
<proteinExistence type="inferred from homology"/>
<dbReference type="InterPro" id="IPR029028">
    <property type="entry name" value="Alpha/beta_knot_MTases"/>
</dbReference>
<protein>
    <submittedName>
        <fullName evidence="5">TrmH family RNA methyltransferase</fullName>
    </submittedName>
</protein>
<gene>
    <name evidence="5" type="ORF">C8N29_10379</name>
</gene>
<reference evidence="5 6" key="1">
    <citation type="submission" date="2018-04" db="EMBL/GenBank/DDBJ databases">
        <title>Genomic Encyclopedia of Archaeal and Bacterial Type Strains, Phase II (KMG-II): from individual species to whole genera.</title>
        <authorList>
            <person name="Goeker M."/>
        </authorList>
    </citation>
    <scope>NUCLEOTIDE SEQUENCE [LARGE SCALE GENOMIC DNA]</scope>
    <source>
        <strain evidence="5 6">DSM 5822</strain>
    </source>
</reference>
<dbReference type="Proteomes" id="UP000244223">
    <property type="component" value="Unassembled WGS sequence"/>
</dbReference>
<accession>A0A2T5J1K7</accession>
<dbReference type="GO" id="GO:0005737">
    <property type="term" value="C:cytoplasm"/>
    <property type="evidence" value="ECO:0007669"/>
    <property type="project" value="UniProtKB-ARBA"/>
</dbReference>
<organism evidence="5 6">
    <name type="scientific">Agitococcus lubricus</name>
    <dbReference type="NCBI Taxonomy" id="1077255"/>
    <lineage>
        <taxon>Bacteria</taxon>
        <taxon>Pseudomonadati</taxon>
        <taxon>Pseudomonadota</taxon>
        <taxon>Gammaproteobacteria</taxon>
        <taxon>Moraxellales</taxon>
        <taxon>Moraxellaceae</taxon>
        <taxon>Agitococcus</taxon>
    </lineage>
</organism>
<evidence type="ECO:0000313" key="6">
    <source>
        <dbReference type="Proteomes" id="UP000244223"/>
    </source>
</evidence>
<dbReference type="Gene3D" id="3.40.1280.10">
    <property type="match status" value="1"/>
</dbReference>
<evidence type="ECO:0000259" key="4">
    <source>
        <dbReference type="SMART" id="SM00967"/>
    </source>
</evidence>
<dbReference type="GO" id="GO:0006396">
    <property type="term" value="P:RNA processing"/>
    <property type="evidence" value="ECO:0007669"/>
    <property type="project" value="InterPro"/>
</dbReference>
<dbReference type="GO" id="GO:0032259">
    <property type="term" value="P:methylation"/>
    <property type="evidence" value="ECO:0007669"/>
    <property type="project" value="UniProtKB-KW"/>
</dbReference>
<dbReference type="EMBL" id="QAON01000003">
    <property type="protein sequence ID" value="PTQ90326.1"/>
    <property type="molecule type" value="Genomic_DNA"/>
</dbReference>
<sequence length="274" mass="29719">MRTSKYLKDNVMKTISSRQNPTIKQLHQLAHSASERRKQQQTVLDGIHLLQGALQHGIALELVCVSEQGLQHPEIQDLIARVEAEYPCLLLTDSVFDYISPTDSPAGVLAVINMPTPTEMSVPTRSCILLESVQDAGNLGTIMRTAVAAGINDLVLSTGCASVWSPRVLRAGMGAHFVMRIQEKSDLSQVIQAYNGQVLATGLELAQSLYDLDLTQPTAWLFGNEGQGLSASLLCLAHQRVIIPMADGIESLNVGAAVAVCLFEQRRQLLHLSA</sequence>
<dbReference type="SUPFAM" id="SSF75217">
    <property type="entry name" value="alpha/beta knot"/>
    <property type="match status" value="1"/>
</dbReference>
<feature type="domain" description="RNA 2-O ribose methyltransferase substrate binding" evidence="4">
    <location>
        <begin position="43"/>
        <end position="118"/>
    </location>
</feature>